<keyword evidence="5 10" id="KW-0418">Kinase</keyword>
<dbReference type="InterPro" id="IPR000719">
    <property type="entry name" value="Prot_kinase_dom"/>
</dbReference>
<feature type="compositionally biased region" description="Low complexity" evidence="8">
    <location>
        <begin position="501"/>
        <end position="521"/>
    </location>
</feature>
<organism evidence="10 11">
    <name type="scientific">Paractinoplanes brasiliensis</name>
    <dbReference type="NCBI Taxonomy" id="52695"/>
    <lineage>
        <taxon>Bacteria</taxon>
        <taxon>Bacillati</taxon>
        <taxon>Actinomycetota</taxon>
        <taxon>Actinomycetes</taxon>
        <taxon>Micromonosporales</taxon>
        <taxon>Micromonosporaceae</taxon>
        <taxon>Paractinoplanes</taxon>
    </lineage>
</organism>
<evidence type="ECO:0000313" key="10">
    <source>
        <dbReference type="EMBL" id="TDO31811.1"/>
    </source>
</evidence>
<feature type="compositionally biased region" description="Pro residues" evidence="8">
    <location>
        <begin position="436"/>
        <end position="447"/>
    </location>
</feature>
<proteinExistence type="predicted"/>
<dbReference type="InterPro" id="IPR008271">
    <property type="entry name" value="Ser/Thr_kinase_AS"/>
</dbReference>
<sequence>MTGDHGRLPRMDGRSDLAGVVLGGRYELREPIGAGGMAVVWRARDNVLARSVAVKIVTPERGEQADIRREAQAAAGLSHPNIAQVHDYGEMTAGGRTFPYVVMELVEGGTLAERMVDGPVKPRLAMRVCAEIAAALAAAHAVGLVHRDIKPANVMLGPTGAKVVDFGIAAATAPSGSGILDPEVLGTPAYLAPERLFDDAVEPASDVYALGVVLYRLLSGHSPWTSEDTTQMLTAHIYLEPAPLPTVTGVPDFIAELCERCLIKDPSRRPSAREASILLSRAAGAWNPDRAAGAWTPTRADGAGAPGGVAGAGALGAAAGAGSTDRAAGHTTGSRSLAGAAAGNANPGHTTGDAAPGHTTGGSAPGHTTGGNTPGHTTGGTAPDHTTGAGPKDDDTGAGTQDGTTGDATGGSANAGPVNHVAGAEPRNRAYKEGPPGRPSNTRPPNPNTQDPRNTGPRPWPFRATNRGRWTATVIVLLAAAALGWLLMPDKSDKVTPAAINASVPPQQPPASALPSANAAPAPAPTKKRPATPATATTRTQAPTATTTTTAAAGPVTTTGPGTPGTTAPAPDPEPVFRTWSSDAGTLTATCPSPTTAEITSYEAFKPYKVQSARTGPSSAAVVTFKHGNQVTTMTVTCSGGQPTESTTND</sequence>
<dbReference type="InterPro" id="IPR011009">
    <property type="entry name" value="Kinase-like_dom_sf"/>
</dbReference>
<feature type="compositionally biased region" description="Gly residues" evidence="8">
    <location>
        <begin position="359"/>
        <end position="373"/>
    </location>
</feature>
<evidence type="ECO:0000256" key="5">
    <source>
        <dbReference type="ARBA" id="ARBA00022777"/>
    </source>
</evidence>
<dbReference type="SMART" id="SM00220">
    <property type="entry name" value="S_TKc"/>
    <property type="match status" value="1"/>
</dbReference>
<dbReference type="AlphaFoldDB" id="A0A4R6JA65"/>
<evidence type="ECO:0000256" key="6">
    <source>
        <dbReference type="ARBA" id="ARBA00022840"/>
    </source>
</evidence>
<dbReference type="PANTHER" id="PTHR43289">
    <property type="entry name" value="MITOGEN-ACTIVATED PROTEIN KINASE KINASE KINASE 20-RELATED"/>
    <property type="match status" value="1"/>
</dbReference>
<keyword evidence="3" id="KW-0808">Transferase</keyword>
<protein>
    <recommendedName>
        <fullName evidence="1">non-specific serine/threonine protein kinase</fullName>
        <ecNumber evidence="1">2.7.11.1</ecNumber>
    </recommendedName>
</protein>
<dbReference type="GO" id="GO:0004674">
    <property type="term" value="F:protein serine/threonine kinase activity"/>
    <property type="evidence" value="ECO:0007669"/>
    <property type="project" value="UniProtKB-KW"/>
</dbReference>
<evidence type="ECO:0000256" key="8">
    <source>
        <dbReference type="SAM" id="MobiDB-lite"/>
    </source>
</evidence>
<evidence type="ECO:0000256" key="4">
    <source>
        <dbReference type="ARBA" id="ARBA00022741"/>
    </source>
</evidence>
<gene>
    <name evidence="10" type="ORF">C8E87_7244</name>
</gene>
<keyword evidence="2 10" id="KW-0723">Serine/threonine-protein kinase</keyword>
<dbReference type="SUPFAM" id="SSF56112">
    <property type="entry name" value="Protein kinase-like (PK-like)"/>
    <property type="match status" value="1"/>
</dbReference>
<feature type="compositionally biased region" description="Low complexity" evidence="8">
    <location>
        <begin position="531"/>
        <end position="569"/>
    </location>
</feature>
<accession>A0A4R6JA65</accession>
<keyword evidence="6 7" id="KW-0067">ATP-binding</keyword>
<dbReference type="Pfam" id="PF00069">
    <property type="entry name" value="Pkinase"/>
    <property type="match status" value="1"/>
</dbReference>
<keyword evidence="11" id="KW-1185">Reference proteome</keyword>
<dbReference type="EMBL" id="SNWR01000002">
    <property type="protein sequence ID" value="TDO31811.1"/>
    <property type="molecule type" value="Genomic_DNA"/>
</dbReference>
<dbReference type="PROSITE" id="PS50011">
    <property type="entry name" value="PROTEIN_KINASE_DOM"/>
    <property type="match status" value="1"/>
</dbReference>
<dbReference type="OrthoDB" id="4408092at2"/>
<evidence type="ECO:0000256" key="2">
    <source>
        <dbReference type="ARBA" id="ARBA00022527"/>
    </source>
</evidence>
<comment type="caution">
    <text evidence="10">The sequence shown here is derived from an EMBL/GenBank/DDBJ whole genome shotgun (WGS) entry which is preliminary data.</text>
</comment>
<evidence type="ECO:0000256" key="7">
    <source>
        <dbReference type="PROSITE-ProRule" id="PRU10141"/>
    </source>
</evidence>
<feature type="region of interest" description="Disordered" evidence="8">
    <location>
        <begin position="500"/>
        <end position="573"/>
    </location>
</feature>
<dbReference type="PANTHER" id="PTHR43289:SF6">
    <property type="entry name" value="SERINE_THREONINE-PROTEIN KINASE NEKL-3"/>
    <property type="match status" value="1"/>
</dbReference>
<dbReference type="EC" id="2.7.11.1" evidence="1"/>
<evidence type="ECO:0000313" key="11">
    <source>
        <dbReference type="Proteomes" id="UP000294901"/>
    </source>
</evidence>
<dbReference type="Proteomes" id="UP000294901">
    <property type="component" value="Unassembled WGS sequence"/>
</dbReference>
<feature type="compositionally biased region" description="Low complexity" evidence="8">
    <location>
        <begin position="374"/>
        <end position="390"/>
    </location>
</feature>
<reference evidence="10 11" key="1">
    <citation type="submission" date="2019-03" db="EMBL/GenBank/DDBJ databases">
        <title>Sequencing the genomes of 1000 actinobacteria strains.</title>
        <authorList>
            <person name="Klenk H.-P."/>
        </authorList>
    </citation>
    <scope>NUCLEOTIDE SEQUENCE [LARGE SCALE GENOMIC DNA]</scope>
    <source>
        <strain evidence="10 11">DSM 43805</strain>
    </source>
</reference>
<feature type="compositionally biased region" description="Low complexity" evidence="8">
    <location>
        <begin position="397"/>
        <end position="416"/>
    </location>
</feature>
<evidence type="ECO:0000259" key="9">
    <source>
        <dbReference type="PROSITE" id="PS50011"/>
    </source>
</evidence>
<dbReference type="PROSITE" id="PS00107">
    <property type="entry name" value="PROTEIN_KINASE_ATP"/>
    <property type="match status" value="1"/>
</dbReference>
<evidence type="ECO:0000256" key="3">
    <source>
        <dbReference type="ARBA" id="ARBA00022679"/>
    </source>
</evidence>
<dbReference type="Gene3D" id="3.30.200.20">
    <property type="entry name" value="Phosphorylase Kinase, domain 1"/>
    <property type="match status" value="1"/>
</dbReference>
<evidence type="ECO:0000256" key="1">
    <source>
        <dbReference type="ARBA" id="ARBA00012513"/>
    </source>
</evidence>
<dbReference type="CDD" id="cd14014">
    <property type="entry name" value="STKc_PknB_like"/>
    <property type="match status" value="1"/>
</dbReference>
<name>A0A4R6JA65_9ACTN</name>
<feature type="binding site" evidence="7">
    <location>
        <position position="55"/>
    </location>
    <ligand>
        <name>ATP</name>
        <dbReference type="ChEBI" id="CHEBI:30616"/>
    </ligand>
</feature>
<dbReference type="GO" id="GO:0005524">
    <property type="term" value="F:ATP binding"/>
    <property type="evidence" value="ECO:0007669"/>
    <property type="project" value="UniProtKB-UniRule"/>
</dbReference>
<dbReference type="PROSITE" id="PS00108">
    <property type="entry name" value="PROTEIN_KINASE_ST"/>
    <property type="match status" value="1"/>
</dbReference>
<keyword evidence="4 7" id="KW-0547">Nucleotide-binding</keyword>
<dbReference type="InterPro" id="IPR017441">
    <property type="entry name" value="Protein_kinase_ATP_BS"/>
</dbReference>
<dbReference type="Gene3D" id="1.10.510.10">
    <property type="entry name" value="Transferase(Phosphotransferase) domain 1"/>
    <property type="match status" value="1"/>
</dbReference>
<feature type="domain" description="Protein kinase" evidence="9">
    <location>
        <begin position="26"/>
        <end position="279"/>
    </location>
</feature>
<feature type="region of interest" description="Disordered" evidence="8">
    <location>
        <begin position="319"/>
        <end position="465"/>
    </location>
</feature>